<proteinExistence type="predicted"/>
<dbReference type="EMBL" id="CM047739">
    <property type="protein sequence ID" value="KAJ0043308.1"/>
    <property type="molecule type" value="Genomic_DNA"/>
</dbReference>
<gene>
    <name evidence="1" type="ORF">Pint_18995</name>
</gene>
<evidence type="ECO:0000313" key="2">
    <source>
        <dbReference type="Proteomes" id="UP001163603"/>
    </source>
</evidence>
<dbReference type="Proteomes" id="UP001163603">
    <property type="component" value="Chromosome 4"/>
</dbReference>
<evidence type="ECO:0000313" key="1">
    <source>
        <dbReference type="EMBL" id="KAJ0043308.1"/>
    </source>
</evidence>
<organism evidence="1 2">
    <name type="scientific">Pistacia integerrima</name>
    <dbReference type="NCBI Taxonomy" id="434235"/>
    <lineage>
        <taxon>Eukaryota</taxon>
        <taxon>Viridiplantae</taxon>
        <taxon>Streptophyta</taxon>
        <taxon>Embryophyta</taxon>
        <taxon>Tracheophyta</taxon>
        <taxon>Spermatophyta</taxon>
        <taxon>Magnoliopsida</taxon>
        <taxon>eudicotyledons</taxon>
        <taxon>Gunneridae</taxon>
        <taxon>Pentapetalae</taxon>
        <taxon>rosids</taxon>
        <taxon>malvids</taxon>
        <taxon>Sapindales</taxon>
        <taxon>Anacardiaceae</taxon>
        <taxon>Pistacia</taxon>
    </lineage>
</organism>
<name>A0ACC0YZY5_9ROSI</name>
<accession>A0ACC0YZY5</accession>
<sequence length="122" mass="13704">MNMAKNVMASLSLAILVMILFNANQSTASVWPERRNSSNTSTFQYCNDSMQDCPIAEDENVVFLFEPEIDSSFQVEVSFIANRPAVDCGRGRGYTSCLPDPRHSKIVERCGRLYIKRNRGCA</sequence>
<comment type="caution">
    <text evidence="1">The sequence shown here is derived from an EMBL/GenBank/DDBJ whole genome shotgun (WGS) entry which is preliminary data.</text>
</comment>
<protein>
    <submittedName>
        <fullName evidence="1">Uncharacterized protein</fullName>
    </submittedName>
</protein>
<keyword evidence="2" id="KW-1185">Reference proteome</keyword>
<reference evidence="2" key="1">
    <citation type="journal article" date="2023" name="G3 (Bethesda)">
        <title>Genome assembly and association tests identify interacting loci associated with vigor, precocity, and sex in interspecific pistachio rootstocks.</title>
        <authorList>
            <person name="Palmer W."/>
            <person name="Jacygrad E."/>
            <person name="Sagayaradj S."/>
            <person name="Cavanaugh K."/>
            <person name="Han R."/>
            <person name="Bertier L."/>
            <person name="Beede B."/>
            <person name="Kafkas S."/>
            <person name="Golino D."/>
            <person name="Preece J."/>
            <person name="Michelmore R."/>
        </authorList>
    </citation>
    <scope>NUCLEOTIDE SEQUENCE [LARGE SCALE GENOMIC DNA]</scope>
</reference>